<dbReference type="PANTHER" id="PTHR48075">
    <property type="entry name" value="3-HYDROXYACYL-COA DEHYDROGENASE FAMILY PROTEIN"/>
    <property type="match status" value="1"/>
</dbReference>
<dbReference type="GO" id="GO:0016616">
    <property type="term" value="F:oxidoreductase activity, acting on the CH-OH group of donors, NAD or NADP as acceptor"/>
    <property type="evidence" value="ECO:0007669"/>
    <property type="project" value="InterPro"/>
</dbReference>
<dbReference type="Gene3D" id="1.10.1040.10">
    <property type="entry name" value="N-(1-d-carboxylethyl)-l-norvaline Dehydrogenase, domain 2"/>
    <property type="match status" value="1"/>
</dbReference>
<sequence length="209" mass="23607">MHIAIRAAAAQQKELMEKGFPENITVQWIEPAGKLSGIIADVFFDLCFDDTNISANELTDNALVFVHAVNCVGPQINKPDYVRLNAWPGFLNRSVIELACSHPVTVQKAEAVLKKLNWQFIWAEDDYGFIAARIIAMIINEAYFALEENVSTKQQIDIAMRLGTNYPYGPFEWGEKIGLKNIYNLLSRLAEKDARYTIATLLEHESQQT</sequence>
<gene>
    <name evidence="2" type="ORF">SAMN05444277_11622</name>
</gene>
<dbReference type="InterPro" id="IPR006108">
    <property type="entry name" value="3HC_DH_C"/>
</dbReference>
<name>A0A1I5Z391_9BACT</name>
<proteinExistence type="predicted"/>
<dbReference type="SUPFAM" id="SSF48179">
    <property type="entry name" value="6-phosphogluconate dehydrogenase C-terminal domain-like"/>
    <property type="match status" value="1"/>
</dbReference>
<dbReference type="InterPro" id="IPR008927">
    <property type="entry name" value="6-PGluconate_DH-like_C_sf"/>
</dbReference>
<dbReference type="EMBL" id="FOXQ01000016">
    <property type="protein sequence ID" value="SFQ50922.1"/>
    <property type="molecule type" value="Genomic_DNA"/>
</dbReference>
<dbReference type="RefSeq" id="WP_090662593.1">
    <property type="nucleotide sequence ID" value="NZ_FOXQ01000016.1"/>
</dbReference>
<dbReference type="GO" id="GO:0006631">
    <property type="term" value="P:fatty acid metabolic process"/>
    <property type="evidence" value="ECO:0007669"/>
    <property type="project" value="InterPro"/>
</dbReference>
<feature type="domain" description="3-hydroxyacyl-CoA dehydrogenase C-terminal" evidence="1">
    <location>
        <begin position="128"/>
        <end position="197"/>
    </location>
</feature>
<reference evidence="2 3" key="1">
    <citation type="submission" date="2016-10" db="EMBL/GenBank/DDBJ databases">
        <authorList>
            <person name="de Groot N.N."/>
        </authorList>
    </citation>
    <scope>NUCLEOTIDE SEQUENCE [LARGE SCALE GENOMIC DNA]</scope>
    <source>
        <strain evidence="2 3">DSM 28286</strain>
    </source>
</reference>
<dbReference type="OrthoDB" id="2986269at2"/>
<organism evidence="2 3">
    <name type="scientific">Parafilimonas terrae</name>
    <dbReference type="NCBI Taxonomy" id="1465490"/>
    <lineage>
        <taxon>Bacteria</taxon>
        <taxon>Pseudomonadati</taxon>
        <taxon>Bacteroidota</taxon>
        <taxon>Chitinophagia</taxon>
        <taxon>Chitinophagales</taxon>
        <taxon>Chitinophagaceae</taxon>
        <taxon>Parafilimonas</taxon>
    </lineage>
</organism>
<protein>
    <submittedName>
        <fullName evidence="2">3-hydroxybutyryl-CoA dehydrogenase</fullName>
    </submittedName>
</protein>
<evidence type="ECO:0000313" key="2">
    <source>
        <dbReference type="EMBL" id="SFQ50922.1"/>
    </source>
</evidence>
<dbReference type="PANTHER" id="PTHR48075:SF5">
    <property type="entry name" value="3-HYDROXYBUTYRYL-COA DEHYDROGENASE"/>
    <property type="match status" value="1"/>
</dbReference>
<dbReference type="STRING" id="1465490.SAMN05444277_11622"/>
<evidence type="ECO:0000259" key="1">
    <source>
        <dbReference type="Pfam" id="PF00725"/>
    </source>
</evidence>
<keyword evidence="3" id="KW-1185">Reference proteome</keyword>
<dbReference type="Proteomes" id="UP000199031">
    <property type="component" value="Unassembled WGS sequence"/>
</dbReference>
<dbReference type="InterPro" id="IPR013328">
    <property type="entry name" value="6PGD_dom2"/>
</dbReference>
<dbReference type="Pfam" id="PF00725">
    <property type="entry name" value="3HCDH"/>
    <property type="match status" value="1"/>
</dbReference>
<evidence type="ECO:0000313" key="3">
    <source>
        <dbReference type="Proteomes" id="UP000199031"/>
    </source>
</evidence>
<dbReference type="AlphaFoldDB" id="A0A1I5Z391"/>
<accession>A0A1I5Z391</accession>